<evidence type="ECO:0000256" key="9">
    <source>
        <dbReference type="ARBA" id="ARBA00047475"/>
    </source>
</evidence>
<dbReference type="EC" id="2.4.1.17" evidence="11"/>
<organism evidence="12 13">
    <name type="scientific">Pristionchus entomophagus</name>
    <dbReference type="NCBI Taxonomy" id="358040"/>
    <lineage>
        <taxon>Eukaryota</taxon>
        <taxon>Metazoa</taxon>
        <taxon>Ecdysozoa</taxon>
        <taxon>Nematoda</taxon>
        <taxon>Chromadorea</taxon>
        <taxon>Rhabditida</taxon>
        <taxon>Rhabditina</taxon>
        <taxon>Diplogasteromorpha</taxon>
        <taxon>Diplogasteroidea</taxon>
        <taxon>Neodiplogasteridae</taxon>
        <taxon>Pristionchus</taxon>
    </lineage>
</organism>
<dbReference type="Proteomes" id="UP001432027">
    <property type="component" value="Unassembled WGS sequence"/>
</dbReference>
<proteinExistence type="inferred from homology"/>
<dbReference type="GO" id="GO:0016020">
    <property type="term" value="C:membrane"/>
    <property type="evidence" value="ECO:0007669"/>
    <property type="project" value="UniProtKB-SubCell"/>
</dbReference>
<reference evidence="12" key="1">
    <citation type="submission" date="2023-10" db="EMBL/GenBank/DDBJ databases">
        <title>Genome assembly of Pristionchus species.</title>
        <authorList>
            <person name="Yoshida K."/>
            <person name="Sommer R.J."/>
        </authorList>
    </citation>
    <scope>NUCLEOTIDE SEQUENCE</scope>
    <source>
        <strain evidence="12">RS0144</strain>
    </source>
</reference>
<keyword evidence="6" id="KW-0732">Signal</keyword>
<evidence type="ECO:0000256" key="3">
    <source>
        <dbReference type="ARBA" id="ARBA00022676"/>
    </source>
</evidence>
<sequence>LFLSLLWLDFAHSYNILVYIPKFAISHINFMGKLADTLVDAGHNVTALISEMDSNLPDGTRKASILRVPPTEGANHMNTNFMVNGVDMFEADVNSYSAVIENAYHNSVSFRIQCEELLKTPGLVERLRMEQYDALITESFELCGVGLSHLISPRVLIPVSSTFLYDTSPFGVYYSLITEHSSISDGRFHSTLWSRLIMIYHTIVYRAFYNTQNAPTQKVFDELYPGTPSFSSILSDAAVVFSNTEPLIDFARPTLTKIVPIGGISVPAPKSLDESWSSLLSQRPRTVLVSFGSIAKTVFMKPERKVALLEAFASFPDTTFIWKYESKSDNFATVNVSRHANVVLTEWMPQTDILADQRLSLFISHAGMASCHELAHFGVPALLIPIFGDQIHNAGAVAHAGIARVFSKLDMVDTVKLRIAIAEVLTEKSYKMAALRIRDQLTARPTSPVERFVKNVEFAARFGPSKSLRPLNLELSTIQLIGLDVIVAISCPMLVLIYSFFGALKFFLRFRSGNNQRKMQKLD</sequence>
<comment type="catalytic activity">
    <reaction evidence="9 11">
        <text>glucuronate acceptor + UDP-alpha-D-glucuronate = acceptor beta-D-glucuronoside + UDP + H(+)</text>
        <dbReference type="Rhea" id="RHEA:21032"/>
        <dbReference type="ChEBI" id="CHEBI:15378"/>
        <dbReference type="ChEBI" id="CHEBI:58052"/>
        <dbReference type="ChEBI" id="CHEBI:58223"/>
        <dbReference type="ChEBI" id="CHEBI:132367"/>
        <dbReference type="ChEBI" id="CHEBI:132368"/>
        <dbReference type="EC" id="2.4.1.17"/>
    </reaction>
</comment>
<evidence type="ECO:0000256" key="4">
    <source>
        <dbReference type="ARBA" id="ARBA00022679"/>
    </source>
</evidence>
<evidence type="ECO:0000256" key="8">
    <source>
        <dbReference type="ARBA" id="ARBA00023136"/>
    </source>
</evidence>
<dbReference type="Pfam" id="PF00201">
    <property type="entry name" value="UDPGT"/>
    <property type="match status" value="1"/>
</dbReference>
<comment type="caution">
    <text evidence="12">The sequence shown here is derived from an EMBL/GenBank/DDBJ whole genome shotgun (WGS) entry which is preliminary data.</text>
</comment>
<evidence type="ECO:0000256" key="5">
    <source>
        <dbReference type="ARBA" id="ARBA00022692"/>
    </source>
</evidence>
<evidence type="ECO:0000256" key="2">
    <source>
        <dbReference type="ARBA" id="ARBA00009995"/>
    </source>
</evidence>
<dbReference type="InterPro" id="IPR050271">
    <property type="entry name" value="UDP-glycosyltransferase"/>
</dbReference>
<name>A0AAV5TF92_9BILA</name>
<dbReference type="InterPro" id="IPR002213">
    <property type="entry name" value="UDP_glucos_trans"/>
</dbReference>
<keyword evidence="3 10" id="KW-0328">Glycosyltransferase</keyword>
<evidence type="ECO:0000256" key="11">
    <source>
        <dbReference type="RuleBase" id="RU362059"/>
    </source>
</evidence>
<dbReference type="GO" id="GO:0015020">
    <property type="term" value="F:glucuronosyltransferase activity"/>
    <property type="evidence" value="ECO:0007669"/>
    <property type="project" value="UniProtKB-EC"/>
</dbReference>
<evidence type="ECO:0000256" key="10">
    <source>
        <dbReference type="RuleBase" id="RU003718"/>
    </source>
</evidence>
<feature type="transmembrane region" description="Helical" evidence="11">
    <location>
        <begin position="485"/>
        <end position="508"/>
    </location>
</feature>
<dbReference type="CDD" id="cd03784">
    <property type="entry name" value="GT1_Gtf-like"/>
    <property type="match status" value="1"/>
</dbReference>
<evidence type="ECO:0000256" key="6">
    <source>
        <dbReference type="ARBA" id="ARBA00022729"/>
    </source>
</evidence>
<dbReference type="EMBL" id="BTSX01000003">
    <property type="protein sequence ID" value="GMS90801.1"/>
    <property type="molecule type" value="Genomic_DNA"/>
</dbReference>
<comment type="subcellular location">
    <subcellularLocation>
        <location evidence="1 11">Membrane</location>
        <topology evidence="1 11">Single-pass membrane protein</topology>
    </subcellularLocation>
</comment>
<dbReference type="PANTHER" id="PTHR48043">
    <property type="entry name" value="EG:EG0003.4 PROTEIN-RELATED"/>
    <property type="match status" value="1"/>
</dbReference>
<dbReference type="FunFam" id="3.40.50.2000:FF:000038">
    <property type="entry name" value="UDP-GlucuronosylTransferase"/>
    <property type="match status" value="1"/>
</dbReference>
<evidence type="ECO:0000313" key="13">
    <source>
        <dbReference type="Proteomes" id="UP001432027"/>
    </source>
</evidence>
<gene>
    <name evidence="12" type="ORF">PENTCL1PPCAC_12976</name>
</gene>
<protein>
    <recommendedName>
        <fullName evidence="11">UDP-glucuronosyltransferase</fullName>
        <ecNumber evidence="11">2.4.1.17</ecNumber>
    </recommendedName>
</protein>
<dbReference type="SUPFAM" id="SSF53756">
    <property type="entry name" value="UDP-Glycosyltransferase/glycogen phosphorylase"/>
    <property type="match status" value="1"/>
</dbReference>
<keyword evidence="8 11" id="KW-0472">Membrane</keyword>
<evidence type="ECO:0000313" key="12">
    <source>
        <dbReference type="EMBL" id="GMS90801.1"/>
    </source>
</evidence>
<evidence type="ECO:0000256" key="7">
    <source>
        <dbReference type="ARBA" id="ARBA00022989"/>
    </source>
</evidence>
<comment type="similarity">
    <text evidence="2 10">Belongs to the UDP-glycosyltransferase family.</text>
</comment>
<keyword evidence="7 11" id="KW-1133">Transmembrane helix</keyword>
<accession>A0AAV5TF92</accession>
<keyword evidence="4 10" id="KW-0808">Transferase</keyword>
<dbReference type="PROSITE" id="PS00375">
    <property type="entry name" value="UDPGT"/>
    <property type="match status" value="1"/>
</dbReference>
<dbReference type="Gene3D" id="3.40.50.2000">
    <property type="entry name" value="Glycogen Phosphorylase B"/>
    <property type="match status" value="1"/>
</dbReference>
<keyword evidence="5 11" id="KW-0812">Transmembrane</keyword>
<dbReference type="InterPro" id="IPR035595">
    <property type="entry name" value="UDP_glycos_trans_CS"/>
</dbReference>
<dbReference type="PANTHER" id="PTHR48043:SF23">
    <property type="entry name" value="UDP-GLUCURONOSYLTRANSFERASE"/>
    <property type="match status" value="1"/>
</dbReference>
<evidence type="ECO:0000256" key="1">
    <source>
        <dbReference type="ARBA" id="ARBA00004167"/>
    </source>
</evidence>
<dbReference type="AlphaFoldDB" id="A0AAV5TF92"/>
<feature type="non-terminal residue" evidence="12">
    <location>
        <position position="1"/>
    </location>
</feature>
<keyword evidence="13" id="KW-1185">Reference proteome</keyword>